<feature type="region of interest" description="Disordered" evidence="1">
    <location>
        <begin position="1"/>
        <end position="61"/>
    </location>
</feature>
<evidence type="ECO:0000256" key="1">
    <source>
        <dbReference type="SAM" id="MobiDB-lite"/>
    </source>
</evidence>
<accession>A0AAW2D7H9</accession>
<comment type="caution">
    <text evidence="2">The sequence shown here is derived from an EMBL/GenBank/DDBJ whole genome shotgun (WGS) entry which is preliminary data.</text>
</comment>
<proteinExistence type="predicted"/>
<sequence>MSSASSNQSFVRDGVGYNEVHPLGRKDPNIASEESSSATSSFSSSDRIESNLSDDLGENEPQIQSVIDSDGMRKFIMLSLWTVNDFTSSIKESHFKTLRNKYQLPVNMPLHLPYKSERCYYDDVKGVRIYEQMLKAGLRFPLSRLHRQLLQYLGLSVNQVSLNAWRVFLSVEVLYGVMSKGKRRLTVEEFFHCYRPVEITKSKRMYSFVARSPLLRLVSDTPDSNRDWKSRYFFMDGSEWMCRPGETEFLLVDTTWGVLPPSGMHPFPSLI</sequence>
<reference evidence="2 3" key="1">
    <citation type="submission" date="2024-01" db="EMBL/GenBank/DDBJ databases">
        <title>A telomere-to-telomere, gap-free genome of sweet tea (Lithocarpus litseifolius).</title>
        <authorList>
            <person name="Zhou J."/>
        </authorList>
    </citation>
    <scope>NUCLEOTIDE SEQUENCE [LARGE SCALE GENOMIC DNA]</scope>
    <source>
        <strain evidence="2">Zhou-2022a</strain>
        <tissue evidence="2">Leaf</tissue>
    </source>
</reference>
<evidence type="ECO:0000313" key="3">
    <source>
        <dbReference type="Proteomes" id="UP001459277"/>
    </source>
</evidence>
<gene>
    <name evidence="2" type="ORF">SO802_013800</name>
</gene>
<feature type="compositionally biased region" description="Low complexity" evidence="1">
    <location>
        <begin position="31"/>
        <end position="45"/>
    </location>
</feature>
<dbReference type="EMBL" id="JAZDWU010000004">
    <property type="protein sequence ID" value="KAL0006239.1"/>
    <property type="molecule type" value="Genomic_DNA"/>
</dbReference>
<keyword evidence="3" id="KW-1185">Reference proteome</keyword>
<protein>
    <submittedName>
        <fullName evidence="2">Uncharacterized protein</fullName>
    </submittedName>
</protein>
<feature type="compositionally biased region" description="Polar residues" evidence="1">
    <location>
        <begin position="1"/>
        <end position="10"/>
    </location>
</feature>
<dbReference type="AlphaFoldDB" id="A0AAW2D7H9"/>
<evidence type="ECO:0000313" key="2">
    <source>
        <dbReference type="EMBL" id="KAL0006239.1"/>
    </source>
</evidence>
<dbReference type="Proteomes" id="UP001459277">
    <property type="component" value="Unassembled WGS sequence"/>
</dbReference>
<name>A0AAW2D7H9_9ROSI</name>
<organism evidence="2 3">
    <name type="scientific">Lithocarpus litseifolius</name>
    <dbReference type="NCBI Taxonomy" id="425828"/>
    <lineage>
        <taxon>Eukaryota</taxon>
        <taxon>Viridiplantae</taxon>
        <taxon>Streptophyta</taxon>
        <taxon>Embryophyta</taxon>
        <taxon>Tracheophyta</taxon>
        <taxon>Spermatophyta</taxon>
        <taxon>Magnoliopsida</taxon>
        <taxon>eudicotyledons</taxon>
        <taxon>Gunneridae</taxon>
        <taxon>Pentapetalae</taxon>
        <taxon>rosids</taxon>
        <taxon>fabids</taxon>
        <taxon>Fagales</taxon>
        <taxon>Fagaceae</taxon>
        <taxon>Lithocarpus</taxon>
    </lineage>
</organism>